<comment type="caution">
    <text evidence="3">The sequence shown here is derived from an EMBL/GenBank/DDBJ whole genome shotgun (WGS) entry which is preliminary data.</text>
</comment>
<evidence type="ECO:0000259" key="2">
    <source>
        <dbReference type="Pfam" id="PF25872"/>
    </source>
</evidence>
<keyword evidence="4" id="KW-1185">Reference proteome</keyword>
<dbReference type="AlphaFoldDB" id="A0A4V2YH29"/>
<dbReference type="Gene3D" id="3.40.50.300">
    <property type="entry name" value="P-loop containing nucleotide triphosphate hydrolases"/>
    <property type="match status" value="1"/>
</dbReference>
<accession>A0A4V2YH29</accession>
<evidence type="ECO:0000259" key="1">
    <source>
        <dbReference type="Pfam" id="PF13401"/>
    </source>
</evidence>
<evidence type="ECO:0000313" key="4">
    <source>
        <dbReference type="Proteomes" id="UP000295302"/>
    </source>
</evidence>
<dbReference type="InterPro" id="IPR027417">
    <property type="entry name" value="P-loop_NTPase"/>
</dbReference>
<dbReference type="InterPro" id="IPR058852">
    <property type="entry name" value="HTH_77"/>
</dbReference>
<dbReference type="InterPro" id="IPR011990">
    <property type="entry name" value="TPR-like_helical_dom_sf"/>
</dbReference>
<proteinExistence type="predicted"/>
<dbReference type="PRINTS" id="PR00364">
    <property type="entry name" value="DISEASERSIST"/>
</dbReference>
<name>A0A4V2YH29_9ACTN</name>
<dbReference type="OrthoDB" id="3194665at2"/>
<dbReference type="GO" id="GO:0043531">
    <property type="term" value="F:ADP binding"/>
    <property type="evidence" value="ECO:0007669"/>
    <property type="project" value="InterPro"/>
</dbReference>
<dbReference type="RefSeq" id="WP_132623768.1">
    <property type="nucleotide sequence ID" value="NZ_SMKQ01000390.1"/>
</dbReference>
<organism evidence="3 4">
    <name type="scientific">Nonomuraea terrae</name>
    <dbReference type="NCBI Taxonomy" id="2530383"/>
    <lineage>
        <taxon>Bacteria</taxon>
        <taxon>Bacillati</taxon>
        <taxon>Actinomycetota</taxon>
        <taxon>Actinomycetes</taxon>
        <taxon>Streptosporangiales</taxon>
        <taxon>Streptosporangiaceae</taxon>
        <taxon>Nonomuraea</taxon>
    </lineage>
</organism>
<dbReference type="Pfam" id="PF13401">
    <property type="entry name" value="AAA_22"/>
    <property type="match status" value="1"/>
</dbReference>
<gene>
    <name evidence="3" type="ORF">E1286_46675</name>
</gene>
<evidence type="ECO:0000313" key="3">
    <source>
        <dbReference type="EMBL" id="TDD28997.1"/>
    </source>
</evidence>
<dbReference type="Gene3D" id="1.25.40.10">
    <property type="entry name" value="Tetratricopeptide repeat domain"/>
    <property type="match status" value="1"/>
</dbReference>
<dbReference type="Proteomes" id="UP000295302">
    <property type="component" value="Unassembled WGS sequence"/>
</dbReference>
<feature type="non-terminal residue" evidence="3">
    <location>
        <position position="708"/>
    </location>
</feature>
<dbReference type="PANTHER" id="PTHR47691">
    <property type="entry name" value="REGULATOR-RELATED"/>
    <property type="match status" value="1"/>
</dbReference>
<dbReference type="SUPFAM" id="SSF48452">
    <property type="entry name" value="TPR-like"/>
    <property type="match status" value="1"/>
</dbReference>
<protein>
    <submittedName>
        <fullName evidence="3">Tetratricopeptide repeat protein</fullName>
    </submittedName>
</protein>
<reference evidence="3 4" key="1">
    <citation type="submission" date="2019-03" db="EMBL/GenBank/DDBJ databases">
        <title>Draft genome sequences of novel Actinobacteria.</title>
        <authorList>
            <person name="Sahin N."/>
            <person name="Ay H."/>
            <person name="Saygin H."/>
        </authorList>
    </citation>
    <scope>NUCLEOTIDE SEQUENCE [LARGE SCALE GENOMIC DNA]</scope>
    <source>
        <strain evidence="3 4">CH32</strain>
    </source>
</reference>
<feature type="domain" description="Winged helix-turn-helix" evidence="2">
    <location>
        <begin position="281"/>
        <end position="354"/>
    </location>
</feature>
<feature type="domain" description="ORC1/DEAH AAA+ ATPase" evidence="1">
    <location>
        <begin position="42"/>
        <end position="133"/>
    </location>
</feature>
<sequence length="708" mass="77361">MTAGTTNASRGRHNDRLPAEVTSFVGRRHEVAEVRQLLAASRVVTLAGMGGVGKTRLALRAGHEMRRAFRDGVWLVELASLSCPGSLAHAVAEALEIRDETTDPRLAVVAEYLRGKQALIILDNCEHLLDACAVLAETLLRAAPEVRILATSRQALGIAGEQALAVPPLSLPGEDESSSVEELTQNEAVRLFAERARAVLPSFAVTEDNGEVVRRIVRRLDGLPLAIELAAVRLRALSPRQLLERLDDRFRLLTAGSRAVLPRHRTLRALIDWSYGLCSDKERLLWQRASVFADGLDLEAAEAVCCGDGIAREEVVDLVIGLVDKSVLLREDHADGGVRYRMLDTLRAFGWEHLAFAGGREALRARHAGYYRELAARAREKLFGPAQLAWFRRLQAEHANLRAALEWSFGTPGQYGAGVVMSADLLYHWITSYYLAEGRYWLERALASGAGPPAERGRALWAAAWLALVQADVPAAHAMLREGRRIGERLGDESLLGFVTMFCGMAAMVEGRPREAIVCYRQALELHRVSGDPVALALTLTRLSLAHSFLGESARAVAAAQECLAVCEAYGERWHKAYTLTALGVELWRQGELERATELERAGLDYNRSMGDVLGEALTIEVLAWIAASRREYQRAARLLGVVSGVWGMVGAALSGYGHLAGYHDACERRTREALGGVAFEAAVRRGAGMERAEAVAYALREGRAAPD</sequence>
<dbReference type="PANTHER" id="PTHR47691:SF3">
    <property type="entry name" value="HTH-TYPE TRANSCRIPTIONAL REGULATOR RV0890C-RELATED"/>
    <property type="match status" value="1"/>
</dbReference>
<dbReference type="Pfam" id="PF25872">
    <property type="entry name" value="HTH_77"/>
    <property type="match status" value="1"/>
</dbReference>
<dbReference type="SUPFAM" id="SSF52540">
    <property type="entry name" value="P-loop containing nucleoside triphosphate hydrolases"/>
    <property type="match status" value="1"/>
</dbReference>
<dbReference type="InterPro" id="IPR049945">
    <property type="entry name" value="AAA_22"/>
</dbReference>
<dbReference type="EMBL" id="SMKQ01000390">
    <property type="protein sequence ID" value="TDD28997.1"/>
    <property type="molecule type" value="Genomic_DNA"/>
</dbReference>